<dbReference type="GO" id="GO:1990114">
    <property type="term" value="P:RNA polymerase II core complex assembly"/>
    <property type="evidence" value="ECO:0007669"/>
    <property type="project" value="TreeGrafter"/>
</dbReference>
<evidence type="ECO:0000313" key="3">
    <source>
        <dbReference type="EMBL" id="KAG7390288.1"/>
    </source>
</evidence>
<name>A0A8T1WC81_9STRA</name>
<dbReference type="CDD" id="cd23157">
    <property type="entry name" value="Prefoldin_5"/>
    <property type="match status" value="1"/>
</dbReference>
<keyword evidence="4" id="KW-1185">Reference proteome</keyword>
<gene>
    <name evidence="3" type="primary">PFDN5</name>
    <name evidence="3" type="ORF">PHYPSEUDO_008426</name>
</gene>
<dbReference type="AlphaFoldDB" id="A0A8T1WC81"/>
<dbReference type="NCBIfam" id="TIGR00293">
    <property type="entry name" value="prefoldin subunit alpha"/>
    <property type="match status" value="1"/>
</dbReference>
<evidence type="ECO:0000256" key="1">
    <source>
        <dbReference type="ARBA" id="ARBA00010048"/>
    </source>
</evidence>
<dbReference type="GO" id="GO:1990115">
    <property type="term" value="P:RNA polymerase III assembly"/>
    <property type="evidence" value="ECO:0007669"/>
    <property type="project" value="TreeGrafter"/>
</dbReference>
<dbReference type="Pfam" id="PF02996">
    <property type="entry name" value="Prefoldin"/>
    <property type="match status" value="1"/>
</dbReference>
<evidence type="ECO:0000256" key="2">
    <source>
        <dbReference type="ARBA" id="ARBA00023186"/>
    </source>
</evidence>
<comment type="similarity">
    <text evidence="1">Belongs to the prefoldin subunit alpha family.</text>
</comment>
<dbReference type="PANTHER" id="PTHR12674">
    <property type="entry name" value="PREFOLDIN SUBUNIT 5"/>
    <property type="match status" value="1"/>
</dbReference>
<dbReference type="GO" id="GO:0005737">
    <property type="term" value="C:cytoplasm"/>
    <property type="evidence" value="ECO:0007669"/>
    <property type="project" value="TreeGrafter"/>
</dbReference>
<dbReference type="GO" id="GO:0016272">
    <property type="term" value="C:prefoldin complex"/>
    <property type="evidence" value="ECO:0007669"/>
    <property type="project" value="InterPro"/>
</dbReference>
<proteinExistence type="inferred from homology"/>
<dbReference type="FunFam" id="1.10.287.370:FF:000004">
    <property type="entry name" value="Probable prefoldin subunit 5"/>
    <property type="match status" value="1"/>
</dbReference>
<dbReference type="GO" id="GO:1990113">
    <property type="term" value="P:RNA polymerase I assembly"/>
    <property type="evidence" value="ECO:0007669"/>
    <property type="project" value="TreeGrafter"/>
</dbReference>
<reference evidence="3" key="1">
    <citation type="submission" date="2021-02" db="EMBL/GenBank/DDBJ databases">
        <authorList>
            <person name="Palmer J.M."/>
        </authorList>
    </citation>
    <scope>NUCLEOTIDE SEQUENCE</scope>
    <source>
        <strain evidence="3">SCRP734</strain>
    </source>
</reference>
<sequence length="148" mass="16488">MADAQSEVNLVDLSLEQLNSLKGQLEKELQQLTASFGGLREAQSRFSESKEALASMAAADLDKEVLVPLTASMFVPGKLASKEEVLVDVGTGYFVEQSVEKAEQFMDRKVEFLQSNTEQLKTVIDGKRNMLEAVLMIMQQKMQEAQRK</sequence>
<organism evidence="3 4">
    <name type="scientific">Phytophthora pseudosyringae</name>
    <dbReference type="NCBI Taxonomy" id="221518"/>
    <lineage>
        <taxon>Eukaryota</taxon>
        <taxon>Sar</taxon>
        <taxon>Stramenopiles</taxon>
        <taxon>Oomycota</taxon>
        <taxon>Peronosporomycetes</taxon>
        <taxon>Peronosporales</taxon>
        <taxon>Peronosporaceae</taxon>
        <taxon>Phytophthora</taxon>
    </lineage>
</organism>
<dbReference type="PANTHER" id="PTHR12674:SF2">
    <property type="entry name" value="PREFOLDIN SUBUNIT 5"/>
    <property type="match status" value="1"/>
</dbReference>
<keyword evidence="2" id="KW-0143">Chaperone</keyword>
<dbReference type="EMBL" id="JAGDFM010000034">
    <property type="protein sequence ID" value="KAG7390288.1"/>
    <property type="molecule type" value="Genomic_DNA"/>
</dbReference>
<dbReference type="OrthoDB" id="10267474at2759"/>
<dbReference type="InterPro" id="IPR004127">
    <property type="entry name" value="Prefoldin_subunit_alpha"/>
</dbReference>
<evidence type="ECO:0000313" key="4">
    <source>
        <dbReference type="Proteomes" id="UP000694044"/>
    </source>
</evidence>
<dbReference type="Proteomes" id="UP000694044">
    <property type="component" value="Unassembled WGS sequence"/>
</dbReference>
<comment type="caution">
    <text evidence="3">The sequence shown here is derived from an EMBL/GenBank/DDBJ whole genome shotgun (WGS) entry which is preliminary data.</text>
</comment>
<dbReference type="GO" id="GO:0051082">
    <property type="term" value="F:unfolded protein binding"/>
    <property type="evidence" value="ECO:0007669"/>
    <property type="project" value="InterPro"/>
</dbReference>
<accession>A0A8T1WC81</accession>
<protein>
    <submittedName>
        <fullName evidence="3">Prefoldin subunit 5</fullName>
    </submittedName>
</protein>
<dbReference type="InterPro" id="IPR011599">
    <property type="entry name" value="PFD_alpha_archaea"/>
</dbReference>
<dbReference type="HAMAP" id="MF_00308">
    <property type="entry name" value="PfdA"/>
    <property type="match status" value="1"/>
</dbReference>
<dbReference type="GO" id="GO:0006457">
    <property type="term" value="P:protein folding"/>
    <property type="evidence" value="ECO:0007669"/>
    <property type="project" value="InterPro"/>
</dbReference>